<comment type="similarity">
    <text evidence="1 4">Belongs to the UDP-glycosyltransferase family.</text>
</comment>
<accession>A0AAV3P472</accession>
<gene>
    <name evidence="6" type="ORF">LIER_36020</name>
</gene>
<evidence type="ECO:0000256" key="3">
    <source>
        <dbReference type="ARBA" id="ARBA00022679"/>
    </source>
</evidence>
<evidence type="ECO:0000313" key="7">
    <source>
        <dbReference type="Proteomes" id="UP001454036"/>
    </source>
</evidence>
<keyword evidence="2 4" id="KW-0328">Glycosyltransferase</keyword>
<dbReference type="Pfam" id="PF00201">
    <property type="entry name" value="UDPGT"/>
    <property type="match status" value="1"/>
</dbReference>
<dbReference type="GO" id="GO:0008194">
    <property type="term" value="F:UDP-glycosyltransferase activity"/>
    <property type="evidence" value="ECO:0007669"/>
    <property type="project" value="InterPro"/>
</dbReference>
<dbReference type="PANTHER" id="PTHR48046">
    <property type="entry name" value="UDP-GLYCOSYLTRANSFERASE 72E1"/>
    <property type="match status" value="1"/>
</dbReference>
<reference evidence="6 7" key="1">
    <citation type="submission" date="2024-01" db="EMBL/GenBank/DDBJ databases">
        <title>The complete chloroplast genome sequence of Lithospermum erythrorhizon: insights into the phylogenetic relationship among Boraginaceae species and the maternal lineages of purple gromwells.</title>
        <authorList>
            <person name="Okada T."/>
            <person name="Watanabe K."/>
        </authorList>
    </citation>
    <scope>NUCLEOTIDE SEQUENCE [LARGE SCALE GENOMIC DNA]</scope>
</reference>
<evidence type="ECO:0000256" key="4">
    <source>
        <dbReference type="RuleBase" id="RU003718"/>
    </source>
</evidence>
<keyword evidence="3 4" id="KW-0808">Transferase</keyword>
<evidence type="ECO:0000256" key="1">
    <source>
        <dbReference type="ARBA" id="ARBA00009995"/>
    </source>
</evidence>
<evidence type="ECO:0000256" key="2">
    <source>
        <dbReference type="ARBA" id="ARBA00022676"/>
    </source>
</evidence>
<protein>
    <recommendedName>
        <fullName evidence="5">Glycosyltransferase</fullName>
        <ecNumber evidence="5">2.4.1.-</ecNumber>
    </recommendedName>
</protein>
<organism evidence="6 7">
    <name type="scientific">Lithospermum erythrorhizon</name>
    <name type="common">Purple gromwell</name>
    <name type="synonym">Lithospermum officinale var. erythrorhizon</name>
    <dbReference type="NCBI Taxonomy" id="34254"/>
    <lineage>
        <taxon>Eukaryota</taxon>
        <taxon>Viridiplantae</taxon>
        <taxon>Streptophyta</taxon>
        <taxon>Embryophyta</taxon>
        <taxon>Tracheophyta</taxon>
        <taxon>Spermatophyta</taxon>
        <taxon>Magnoliopsida</taxon>
        <taxon>eudicotyledons</taxon>
        <taxon>Gunneridae</taxon>
        <taxon>Pentapetalae</taxon>
        <taxon>asterids</taxon>
        <taxon>lamiids</taxon>
        <taxon>Boraginales</taxon>
        <taxon>Boraginaceae</taxon>
        <taxon>Boraginoideae</taxon>
        <taxon>Lithospermeae</taxon>
        <taxon>Lithospermum</taxon>
    </lineage>
</organism>
<sequence length="478" mass="53529">MEMSMEKPHVAFLSSPGMGHITPLFELAKRLVLHHGFQVSFLVITTEASAAQTEFFVSSTNDFPPDLHIINIPPVDMSPILTPDMFVLTTLCLIVQESLKPLKNIILELPNRPKALVIDIFCTQAIDVCRDLDIGVYSFFTASTLLLAFSLYLPTLDREMEGEYVDLPEPIQVPGCSPIRTQDLLDMVKNRKIDEYYWYFLHVSRLCSVSGIFANTWDDFEPKSLKALRENEFYRSIQTPPVYPIGPLIKQEEVVTKQDAQILAWLDDQPLNSVLFIAFGSGGTVTSEQLIELAYGIEMSKQKFIWVVRKPSDASASASFFSSGSEENDPSIYLPKGFFERTQKQGILVSSWAAQVAILGHKSTGAFLSHCGWNSSLESMVHGLPMIAWPLYAEQRQNATMLAEEFGLALKPEVVNGKNVIGRKEIENVIRLIIESDEGVKLREMARAMMESSKKALSDGGSSFNALNTMVNMWKTHE</sequence>
<dbReference type="PROSITE" id="PS00375">
    <property type="entry name" value="UDPGT"/>
    <property type="match status" value="1"/>
</dbReference>
<dbReference type="Proteomes" id="UP001454036">
    <property type="component" value="Unassembled WGS sequence"/>
</dbReference>
<dbReference type="PANTHER" id="PTHR48046:SF4">
    <property type="entry name" value="GLYCOSYLTRANSFERASE"/>
    <property type="match status" value="1"/>
</dbReference>
<dbReference type="SUPFAM" id="SSF53756">
    <property type="entry name" value="UDP-Glycosyltransferase/glycogen phosphorylase"/>
    <property type="match status" value="1"/>
</dbReference>
<proteinExistence type="inferred from homology"/>
<evidence type="ECO:0000256" key="5">
    <source>
        <dbReference type="RuleBase" id="RU362057"/>
    </source>
</evidence>
<dbReference type="InterPro" id="IPR002213">
    <property type="entry name" value="UDP_glucos_trans"/>
</dbReference>
<comment type="caution">
    <text evidence="6">The sequence shown here is derived from an EMBL/GenBank/DDBJ whole genome shotgun (WGS) entry which is preliminary data.</text>
</comment>
<dbReference type="EMBL" id="BAABME010016182">
    <property type="protein sequence ID" value="GAA0144843.1"/>
    <property type="molecule type" value="Genomic_DNA"/>
</dbReference>
<keyword evidence="7" id="KW-1185">Reference proteome</keyword>
<evidence type="ECO:0000313" key="6">
    <source>
        <dbReference type="EMBL" id="GAA0144843.1"/>
    </source>
</evidence>
<dbReference type="CDD" id="cd03784">
    <property type="entry name" value="GT1_Gtf-like"/>
    <property type="match status" value="1"/>
</dbReference>
<dbReference type="EC" id="2.4.1.-" evidence="5"/>
<dbReference type="AlphaFoldDB" id="A0AAV3P472"/>
<dbReference type="FunFam" id="3.40.50.2000:FF:000056">
    <property type="entry name" value="Glycosyltransferase"/>
    <property type="match status" value="1"/>
</dbReference>
<name>A0AAV3P472_LITER</name>
<dbReference type="Gene3D" id="3.40.50.2000">
    <property type="entry name" value="Glycogen Phosphorylase B"/>
    <property type="match status" value="2"/>
</dbReference>
<dbReference type="InterPro" id="IPR035595">
    <property type="entry name" value="UDP_glycos_trans_CS"/>
</dbReference>